<keyword evidence="7" id="KW-0325">Glycoprotein</keyword>
<gene>
    <name evidence="11" type="ORF">A4U43_C02F3900</name>
</gene>
<keyword evidence="2" id="KW-1003">Cell membrane</keyword>
<organism evidence="11 12">
    <name type="scientific">Asparagus officinalis</name>
    <name type="common">Garden asparagus</name>
    <dbReference type="NCBI Taxonomy" id="4686"/>
    <lineage>
        <taxon>Eukaryota</taxon>
        <taxon>Viridiplantae</taxon>
        <taxon>Streptophyta</taxon>
        <taxon>Embryophyta</taxon>
        <taxon>Tracheophyta</taxon>
        <taxon>Spermatophyta</taxon>
        <taxon>Magnoliopsida</taxon>
        <taxon>Liliopsida</taxon>
        <taxon>Asparagales</taxon>
        <taxon>Asparagaceae</taxon>
        <taxon>Asparagoideae</taxon>
        <taxon>Asparagus</taxon>
    </lineage>
</organism>
<evidence type="ECO:0000256" key="5">
    <source>
        <dbReference type="ARBA" id="ARBA00023136"/>
    </source>
</evidence>
<reference evidence="12" key="1">
    <citation type="journal article" date="2017" name="Nat. Commun.">
        <title>The asparagus genome sheds light on the origin and evolution of a young Y chromosome.</title>
        <authorList>
            <person name="Harkess A."/>
            <person name="Zhou J."/>
            <person name="Xu C."/>
            <person name="Bowers J.E."/>
            <person name="Van der Hulst R."/>
            <person name="Ayyampalayam S."/>
            <person name="Mercati F."/>
            <person name="Riccardi P."/>
            <person name="McKain M.R."/>
            <person name="Kakrana A."/>
            <person name="Tang H."/>
            <person name="Ray J."/>
            <person name="Groenendijk J."/>
            <person name="Arikit S."/>
            <person name="Mathioni S.M."/>
            <person name="Nakano M."/>
            <person name="Shan H."/>
            <person name="Telgmann-Rauber A."/>
            <person name="Kanno A."/>
            <person name="Yue Z."/>
            <person name="Chen H."/>
            <person name="Li W."/>
            <person name="Chen Y."/>
            <person name="Xu X."/>
            <person name="Zhang Y."/>
            <person name="Luo S."/>
            <person name="Chen H."/>
            <person name="Gao J."/>
            <person name="Mao Z."/>
            <person name="Pires J.C."/>
            <person name="Luo M."/>
            <person name="Kudrna D."/>
            <person name="Wing R.A."/>
            <person name="Meyers B.C."/>
            <person name="Yi K."/>
            <person name="Kong H."/>
            <person name="Lavrijsen P."/>
            <person name="Sunseri F."/>
            <person name="Falavigna A."/>
            <person name="Ye Y."/>
            <person name="Leebens-Mack J.H."/>
            <person name="Chen G."/>
        </authorList>
    </citation>
    <scope>NUCLEOTIDE SEQUENCE [LARGE SCALE GENOMIC DNA]</scope>
    <source>
        <strain evidence="12">cv. DH0086</strain>
    </source>
</reference>
<feature type="compositionally biased region" description="Low complexity" evidence="8">
    <location>
        <begin position="126"/>
        <end position="141"/>
    </location>
</feature>
<feature type="signal peptide" evidence="9">
    <location>
        <begin position="1"/>
        <end position="27"/>
    </location>
</feature>
<dbReference type="AlphaFoldDB" id="A0A5P1FFP5"/>
<sequence>MGSPPVRLAPVLLLLLLLLLTSAVVDGAQWCIASSEASDRALQAALDYACGPGSADCQPIQPSGLCYLPNTMQAHASYAFNSFYQRSRGAPGACDFGGVATITITDPSYGACTFPSSASSAGGPRTPTTSTSPNTNTPNSSGIGGDTTGTGIGGLTPVGGLTPGNGLTPNTGFNSGFSPTLPNTDDISDI</sequence>
<proteinExistence type="predicted"/>
<dbReference type="PANTHER" id="PTHR31044">
    <property type="entry name" value="BETA-1,3 GLUCANASE"/>
    <property type="match status" value="1"/>
</dbReference>
<dbReference type="Gramene" id="ONK77178">
    <property type="protein sequence ID" value="ONK77178"/>
    <property type="gene ID" value="A4U43_C02F3900"/>
</dbReference>
<feature type="compositionally biased region" description="Polar residues" evidence="8">
    <location>
        <begin position="173"/>
        <end position="190"/>
    </location>
</feature>
<comment type="subcellular location">
    <subcellularLocation>
        <location evidence="1">Cell membrane</location>
        <topology evidence="1">Lipid-anchor</topology>
        <topology evidence="1">GPI-anchor</topology>
    </subcellularLocation>
</comment>
<accession>A0A5P1FFP5</accession>
<evidence type="ECO:0000256" key="9">
    <source>
        <dbReference type="SAM" id="SignalP"/>
    </source>
</evidence>
<feature type="domain" description="X8" evidence="10">
    <location>
        <begin position="29"/>
        <end position="114"/>
    </location>
</feature>
<feature type="compositionally biased region" description="Gly residues" evidence="8">
    <location>
        <begin position="142"/>
        <end position="163"/>
    </location>
</feature>
<dbReference type="SMART" id="SM00768">
    <property type="entry name" value="X8"/>
    <property type="match status" value="1"/>
</dbReference>
<keyword evidence="3" id="KW-0336">GPI-anchor</keyword>
<keyword evidence="4 9" id="KW-0732">Signal</keyword>
<keyword evidence="5" id="KW-0472">Membrane</keyword>
<evidence type="ECO:0000256" key="2">
    <source>
        <dbReference type="ARBA" id="ARBA00022475"/>
    </source>
</evidence>
<dbReference type="InterPro" id="IPR012946">
    <property type="entry name" value="X8"/>
</dbReference>
<keyword evidence="3" id="KW-0449">Lipoprotein</keyword>
<dbReference type="Proteomes" id="UP000243459">
    <property type="component" value="Chromosome 2"/>
</dbReference>
<dbReference type="PANTHER" id="PTHR31044:SF47">
    <property type="entry name" value="CARBOHYDRATE-BINDING X8 DOMAIN SUPERFAMILY PROTEIN"/>
    <property type="match status" value="1"/>
</dbReference>
<evidence type="ECO:0000256" key="1">
    <source>
        <dbReference type="ARBA" id="ARBA00004609"/>
    </source>
</evidence>
<dbReference type="InterPro" id="IPR044788">
    <property type="entry name" value="X8_dom_prot"/>
</dbReference>
<protein>
    <recommendedName>
        <fullName evidence="10">X8 domain-containing protein</fullName>
    </recommendedName>
</protein>
<evidence type="ECO:0000256" key="6">
    <source>
        <dbReference type="ARBA" id="ARBA00023157"/>
    </source>
</evidence>
<feature type="region of interest" description="Disordered" evidence="8">
    <location>
        <begin position="116"/>
        <end position="190"/>
    </location>
</feature>
<keyword evidence="6" id="KW-1015">Disulfide bond</keyword>
<name>A0A5P1FFP5_ASPOF</name>
<evidence type="ECO:0000256" key="7">
    <source>
        <dbReference type="ARBA" id="ARBA00023180"/>
    </source>
</evidence>
<dbReference type="GO" id="GO:0005886">
    <property type="term" value="C:plasma membrane"/>
    <property type="evidence" value="ECO:0007669"/>
    <property type="project" value="UniProtKB-SubCell"/>
</dbReference>
<evidence type="ECO:0000256" key="3">
    <source>
        <dbReference type="ARBA" id="ARBA00022622"/>
    </source>
</evidence>
<dbReference type="OMA" id="LTTATWC"/>
<feature type="chain" id="PRO_5024448023" description="X8 domain-containing protein" evidence="9">
    <location>
        <begin position="28"/>
        <end position="190"/>
    </location>
</feature>
<dbReference type="Gene3D" id="1.20.58.1040">
    <property type="match status" value="1"/>
</dbReference>
<evidence type="ECO:0000256" key="8">
    <source>
        <dbReference type="SAM" id="MobiDB-lite"/>
    </source>
</evidence>
<dbReference type="Pfam" id="PF07983">
    <property type="entry name" value="X8"/>
    <property type="match status" value="1"/>
</dbReference>
<dbReference type="FunFam" id="1.20.58.1040:FF:000001">
    <property type="entry name" value="Glucan endo-1,3-beta-glucosidase 4"/>
    <property type="match status" value="1"/>
</dbReference>
<evidence type="ECO:0000313" key="11">
    <source>
        <dbReference type="EMBL" id="ONK77178.1"/>
    </source>
</evidence>
<evidence type="ECO:0000259" key="10">
    <source>
        <dbReference type="SMART" id="SM00768"/>
    </source>
</evidence>
<dbReference type="GO" id="GO:0009506">
    <property type="term" value="C:plasmodesma"/>
    <property type="evidence" value="ECO:0007669"/>
    <property type="project" value="UniProtKB-ARBA"/>
</dbReference>
<keyword evidence="12" id="KW-1185">Reference proteome</keyword>
<dbReference type="GO" id="GO:0098552">
    <property type="term" value="C:side of membrane"/>
    <property type="evidence" value="ECO:0007669"/>
    <property type="project" value="UniProtKB-KW"/>
</dbReference>
<dbReference type="EMBL" id="CM007382">
    <property type="protein sequence ID" value="ONK77178.1"/>
    <property type="molecule type" value="Genomic_DNA"/>
</dbReference>
<evidence type="ECO:0000313" key="12">
    <source>
        <dbReference type="Proteomes" id="UP000243459"/>
    </source>
</evidence>
<evidence type="ECO:0000256" key="4">
    <source>
        <dbReference type="ARBA" id="ARBA00022729"/>
    </source>
</evidence>